<dbReference type="Proteomes" id="UP000326396">
    <property type="component" value="Linkage Group LG19"/>
</dbReference>
<evidence type="ECO:0000313" key="2">
    <source>
        <dbReference type="EMBL" id="KAD4888000.1"/>
    </source>
</evidence>
<reference evidence="2 3" key="1">
    <citation type="submission" date="2019-05" db="EMBL/GenBank/DDBJ databases">
        <title>Mikania micrantha, genome provides insights into the molecular mechanism of rapid growth.</title>
        <authorList>
            <person name="Liu B."/>
        </authorList>
    </citation>
    <scope>NUCLEOTIDE SEQUENCE [LARGE SCALE GENOMIC DNA]</scope>
    <source>
        <strain evidence="2">NLD-2019</strain>
        <tissue evidence="2">Leaf</tissue>
    </source>
</reference>
<protein>
    <submittedName>
        <fullName evidence="2">Uncharacterized protein</fullName>
    </submittedName>
</protein>
<dbReference type="EMBL" id="SZYD01000011">
    <property type="protein sequence ID" value="KAD4888000.1"/>
    <property type="molecule type" value="Genomic_DNA"/>
</dbReference>
<feature type="region of interest" description="Disordered" evidence="1">
    <location>
        <begin position="25"/>
        <end position="69"/>
    </location>
</feature>
<accession>A0A5N6NHP2</accession>
<dbReference type="AlphaFoldDB" id="A0A5N6NHP2"/>
<comment type="caution">
    <text evidence="2">The sequence shown here is derived from an EMBL/GenBank/DDBJ whole genome shotgun (WGS) entry which is preliminary data.</text>
</comment>
<organism evidence="2 3">
    <name type="scientific">Mikania micrantha</name>
    <name type="common">bitter vine</name>
    <dbReference type="NCBI Taxonomy" id="192012"/>
    <lineage>
        <taxon>Eukaryota</taxon>
        <taxon>Viridiplantae</taxon>
        <taxon>Streptophyta</taxon>
        <taxon>Embryophyta</taxon>
        <taxon>Tracheophyta</taxon>
        <taxon>Spermatophyta</taxon>
        <taxon>Magnoliopsida</taxon>
        <taxon>eudicotyledons</taxon>
        <taxon>Gunneridae</taxon>
        <taxon>Pentapetalae</taxon>
        <taxon>asterids</taxon>
        <taxon>campanulids</taxon>
        <taxon>Asterales</taxon>
        <taxon>Asteraceae</taxon>
        <taxon>Asteroideae</taxon>
        <taxon>Heliantheae alliance</taxon>
        <taxon>Eupatorieae</taxon>
        <taxon>Mikania</taxon>
    </lineage>
</organism>
<keyword evidence="3" id="KW-1185">Reference proteome</keyword>
<proteinExistence type="predicted"/>
<name>A0A5N6NHP2_9ASTR</name>
<evidence type="ECO:0000256" key="1">
    <source>
        <dbReference type="SAM" id="MobiDB-lite"/>
    </source>
</evidence>
<evidence type="ECO:0000313" key="3">
    <source>
        <dbReference type="Proteomes" id="UP000326396"/>
    </source>
</evidence>
<gene>
    <name evidence="2" type="ORF">E3N88_20073</name>
</gene>
<sequence length="92" mass="10309">MMEMEMEMKTADGELKVLTFIGTKTASSTSTPADPHSATAAQPHRRECVTRERPMKTTGSRGRTAGVRGDRWVRLKTTGSRGHCGCRWVREW</sequence>
<feature type="compositionally biased region" description="Basic and acidic residues" evidence="1">
    <location>
        <begin position="44"/>
        <end position="55"/>
    </location>
</feature>